<dbReference type="EMBL" id="BART01007703">
    <property type="protein sequence ID" value="GAG62047.1"/>
    <property type="molecule type" value="Genomic_DNA"/>
</dbReference>
<organism evidence="2">
    <name type="scientific">marine sediment metagenome</name>
    <dbReference type="NCBI Taxonomy" id="412755"/>
    <lineage>
        <taxon>unclassified sequences</taxon>
        <taxon>metagenomes</taxon>
        <taxon>ecological metagenomes</taxon>
    </lineage>
</organism>
<feature type="region of interest" description="Disordered" evidence="1">
    <location>
        <begin position="71"/>
        <end position="123"/>
    </location>
</feature>
<reference evidence="2" key="1">
    <citation type="journal article" date="2014" name="Front. Microbiol.">
        <title>High frequency of phylogenetically diverse reductive dehalogenase-homologous genes in deep subseafloor sedimentary metagenomes.</title>
        <authorList>
            <person name="Kawai M."/>
            <person name="Futagami T."/>
            <person name="Toyoda A."/>
            <person name="Takaki Y."/>
            <person name="Nishi S."/>
            <person name="Hori S."/>
            <person name="Arai W."/>
            <person name="Tsubouchi T."/>
            <person name="Morono Y."/>
            <person name="Uchiyama I."/>
            <person name="Ito T."/>
            <person name="Fujiyama A."/>
            <person name="Inagaki F."/>
            <person name="Takami H."/>
        </authorList>
    </citation>
    <scope>NUCLEOTIDE SEQUENCE</scope>
    <source>
        <strain evidence="2">Expedition CK06-06</strain>
    </source>
</reference>
<proteinExistence type="predicted"/>
<dbReference type="PANTHER" id="PTHR24637:SF423">
    <property type="entry name" value="NEMATODE CUTICLE COLLAGEN N-TERMINAL DOMAIN-CONTAINING PROTEIN"/>
    <property type="match status" value="1"/>
</dbReference>
<feature type="compositionally biased region" description="Low complexity" evidence="1">
    <location>
        <begin position="71"/>
        <end position="82"/>
    </location>
</feature>
<name>X0ZVW4_9ZZZZ</name>
<gene>
    <name evidence="2" type="ORF">S01H4_17480</name>
</gene>
<feature type="non-terminal residue" evidence="2">
    <location>
        <position position="1"/>
    </location>
</feature>
<dbReference type="InterPro" id="IPR008160">
    <property type="entry name" value="Collagen"/>
</dbReference>
<dbReference type="PANTHER" id="PTHR24637">
    <property type="entry name" value="COLLAGEN"/>
    <property type="match status" value="1"/>
</dbReference>
<accession>X0ZVW4</accession>
<dbReference type="Pfam" id="PF01391">
    <property type="entry name" value="Collagen"/>
    <property type="match status" value="1"/>
</dbReference>
<evidence type="ECO:0000313" key="2">
    <source>
        <dbReference type="EMBL" id="GAG62047.1"/>
    </source>
</evidence>
<evidence type="ECO:0000256" key="1">
    <source>
        <dbReference type="SAM" id="MobiDB-lite"/>
    </source>
</evidence>
<dbReference type="AlphaFoldDB" id="X0ZVW4"/>
<evidence type="ECO:0008006" key="3">
    <source>
        <dbReference type="Google" id="ProtNLM"/>
    </source>
</evidence>
<comment type="caution">
    <text evidence="2">The sequence shown here is derived from an EMBL/GenBank/DDBJ whole genome shotgun (WGS) entry which is preliminary data.</text>
</comment>
<sequence length="227" mass="24432">PFAYAASQGVPFDELWDAIEELWGTLGGVQDDVVDIQSQLDLYGQIAVLTAKVDLLEDKYGILELVPGPTGLTGPQGLQGNPGETGSAGSEGDPGDTGTAGSEGPQGDTGDTGAIGPPGPQGFLGMPDYDSGYQLIAVNYPKTFKHYLDTQNLFIYVLGCDAGTGNIHQQYLHGHAIYTPDVKERLQGLVYHLDDLDSINVYRFPNDDVPSPYNWDSVRVMIWKIPD</sequence>
<protein>
    <recommendedName>
        <fullName evidence="3">Collagen-like protein</fullName>
    </recommendedName>
</protein>